<evidence type="ECO:0000313" key="2">
    <source>
        <dbReference type="EMBL" id="CRL06069.1"/>
    </source>
</evidence>
<feature type="domain" description="DUF659" evidence="1">
    <location>
        <begin position="20"/>
        <end position="102"/>
    </location>
</feature>
<accession>A0A1J1J0U1</accession>
<dbReference type="STRING" id="568069.A0A1J1J0U1"/>
<dbReference type="Proteomes" id="UP000183832">
    <property type="component" value="Unassembled WGS sequence"/>
</dbReference>
<dbReference type="AlphaFoldDB" id="A0A1J1J0U1"/>
<dbReference type="Pfam" id="PF04937">
    <property type="entry name" value="DUF659"/>
    <property type="match status" value="1"/>
</dbReference>
<name>A0A1J1J0U1_9DIPT</name>
<dbReference type="OrthoDB" id="4951847at2759"/>
<dbReference type="EMBL" id="CVRI01000066">
    <property type="protein sequence ID" value="CRL06069.1"/>
    <property type="molecule type" value="Genomic_DNA"/>
</dbReference>
<organism evidence="2 3">
    <name type="scientific">Clunio marinus</name>
    <dbReference type="NCBI Taxonomy" id="568069"/>
    <lineage>
        <taxon>Eukaryota</taxon>
        <taxon>Metazoa</taxon>
        <taxon>Ecdysozoa</taxon>
        <taxon>Arthropoda</taxon>
        <taxon>Hexapoda</taxon>
        <taxon>Insecta</taxon>
        <taxon>Pterygota</taxon>
        <taxon>Neoptera</taxon>
        <taxon>Endopterygota</taxon>
        <taxon>Diptera</taxon>
        <taxon>Nematocera</taxon>
        <taxon>Chironomoidea</taxon>
        <taxon>Chironomidae</taxon>
        <taxon>Clunio</taxon>
    </lineage>
</organism>
<sequence length="166" mass="18592">MNQKFSVFHLRLSKVPSPYHIVNFLVKVPSQPSIFITSIDTTGITQVVDTVAADISKVIDKIGAYKFASVVTDDAPVMKVAWKHLSAFGCAAHAMNLLVKYILGPYESILSDCSAIAKFFNNHHRPLGFFDDARKSENPVIRTLIVASRTRWFSQYNFLKSVLDAR</sequence>
<protein>
    <submittedName>
        <fullName evidence="2">CLUMA_CG019291, isoform A</fullName>
    </submittedName>
</protein>
<gene>
    <name evidence="2" type="ORF">CLUMA_CG019291</name>
</gene>
<evidence type="ECO:0000259" key="1">
    <source>
        <dbReference type="Pfam" id="PF04937"/>
    </source>
</evidence>
<dbReference type="InterPro" id="IPR012337">
    <property type="entry name" value="RNaseH-like_sf"/>
</dbReference>
<evidence type="ECO:0000313" key="3">
    <source>
        <dbReference type="Proteomes" id="UP000183832"/>
    </source>
</evidence>
<proteinExistence type="predicted"/>
<keyword evidence="3" id="KW-1185">Reference proteome</keyword>
<dbReference type="SUPFAM" id="SSF53098">
    <property type="entry name" value="Ribonuclease H-like"/>
    <property type="match status" value="1"/>
</dbReference>
<dbReference type="InterPro" id="IPR007021">
    <property type="entry name" value="DUF659"/>
</dbReference>
<reference evidence="2 3" key="1">
    <citation type="submission" date="2015-04" db="EMBL/GenBank/DDBJ databases">
        <authorList>
            <person name="Syromyatnikov M.Y."/>
            <person name="Popov V.N."/>
        </authorList>
    </citation>
    <scope>NUCLEOTIDE SEQUENCE [LARGE SCALE GENOMIC DNA]</scope>
</reference>